<feature type="compositionally biased region" description="Basic and acidic residues" evidence="13">
    <location>
        <begin position="124"/>
        <end position="133"/>
    </location>
</feature>
<feature type="compositionally biased region" description="Basic residues" evidence="13">
    <location>
        <begin position="359"/>
        <end position="374"/>
    </location>
</feature>
<feature type="compositionally biased region" description="Low complexity" evidence="13">
    <location>
        <begin position="713"/>
        <end position="726"/>
    </location>
</feature>
<evidence type="ECO:0000256" key="3">
    <source>
        <dbReference type="ARBA" id="ARBA00022448"/>
    </source>
</evidence>
<feature type="compositionally biased region" description="Basic residues" evidence="13">
    <location>
        <begin position="1060"/>
        <end position="1076"/>
    </location>
</feature>
<dbReference type="InterPro" id="IPR010105">
    <property type="entry name" value="TonB_sidphr_rcpt"/>
</dbReference>
<protein>
    <recommendedName>
        <fullName evidence="17">TonB-dependent receptor plug domain-containing protein</fullName>
    </recommendedName>
</protein>
<keyword evidence="9" id="KW-0406">Ion transport</keyword>
<dbReference type="Pfam" id="PF00593">
    <property type="entry name" value="TonB_dep_Rec_b-barrel"/>
    <property type="match status" value="1"/>
</dbReference>
<dbReference type="GO" id="GO:0015891">
    <property type="term" value="P:siderophore transport"/>
    <property type="evidence" value="ECO:0007669"/>
    <property type="project" value="InterPro"/>
</dbReference>
<dbReference type="PANTHER" id="PTHR32552:SF89">
    <property type="entry name" value="CATECHOLATE SIDEROPHORE RECEPTOR FIU"/>
    <property type="match status" value="1"/>
</dbReference>
<evidence type="ECO:0000256" key="6">
    <source>
        <dbReference type="ARBA" id="ARBA00022692"/>
    </source>
</evidence>
<dbReference type="InterPro" id="IPR000531">
    <property type="entry name" value="Beta-barrel_TonB"/>
</dbReference>
<feature type="compositionally biased region" description="Basic and acidic residues" evidence="13">
    <location>
        <begin position="992"/>
        <end position="1012"/>
    </location>
</feature>
<feature type="compositionally biased region" description="Basic residues" evidence="13">
    <location>
        <begin position="866"/>
        <end position="875"/>
    </location>
</feature>
<evidence type="ECO:0000259" key="14">
    <source>
        <dbReference type="Pfam" id="PF00593"/>
    </source>
</evidence>
<evidence type="ECO:0008006" key="17">
    <source>
        <dbReference type="Google" id="ProtNLM"/>
    </source>
</evidence>
<feature type="region of interest" description="Disordered" evidence="13">
    <location>
        <begin position="2084"/>
        <end position="2107"/>
    </location>
</feature>
<dbReference type="GO" id="GO:0038023">
    <property type="term" value="F:signaling receptor activity"/>
    <property type="evidence" value="ECO:0007669"/>
    <property type="project" value="InterPro"/>
</dbReference>
<feature type="compositionally biased region" description="Basic and acidic residues" evidence="13">
    <location>
        <begin position="487"/>
        <end position="508"/>
    </location>
</feature>
<evidence type="ECO:0000256" key="13">
    <source>
        <dbReference type="SAM" id="MobiDB-lite"/>
    </source>
</evidence>
<feature type="domain" description="TonB-dependent receptor-like beta-barrel" evidence="14">
    <location>
        <begin position="1472"/>
        <end position="1910"/>
    </location>
</feature>
<keyword evidence="8" id="KW-0408">Iron</keyword>
<feature type="region of interest" description="Disordered" evidence="13">
    <location>
        <begin position="124"/>
        <end position="516"/>
    </location>
</feature>
<feature type="region of interest" description="Disordered" evidence="13">
    <location>
        <begin position="787"/>
        <end position="1130"/>
    </location>
</feature>
<feature type="compositionally biased region" description="Basic residues" evidence="13">
    <location>
        <begin position="411"/>
        <end position="434"/>
    </location>
</feature>
<evidence type="ECO:0000256" key="1">
    <source>
        <dbReference type="ARBA" id="ARBA00004571"/>
    </source>
</evidence>
<feature type="region of interest" description="Disordered" evidence="13">
    <location>
        <begin position="1953"/>
        <end position="2007"/>
    </location>
</feature>
<feature type="compositionally biased region" description="Basic residues" evidence="13">
    <location>
        <begin position="970"/>
        <end position="982"/>
    </location>
</feature>
<feature type="region of interest" description="Disordered" evidence="13">
    <location>
        <begin position="59"/>
        <end position="83"/>
    </location>
</feature>
<gene>
    <name evidence="16" type="ORF">Tci_000300</name>
</gene>
<feature type="compositionally biased region" description="Basic and acidic residues" evidence="13">
    <location>
        <begin position="921"/>
        <end position="930"/>
    </location>
</feature>
<feature type="compositionally biased region" description="Basic and acidic residues" evidence="13">
    <location>
        <begin position="435"/>
        <end position="444"/>
    </location>
</feature>
<feature type="compositionally biased region" description="Basic residues" evidence="13">
    <location>
        <begin position="1086"/>
        <end position="1098"/>
    </location>
</feature>
<keyword evidence="10" id="KW-0798">TonB box</keyword>
<comment type="subcellular location">
    <subcellularLocation>
        <location evidence="1">Cell outer membrane</location>
        <topology evidence="1">Multi-pass membrane protein</topology>
    </subcellularLocation>
</comment>
<feature type="region of interest" description="Disordered" evidence="13">
    <location>
        <begin position="2211"/>
        <end position="2234"/>
    </location>
</feature>
<feature type="compositionally biased region" description="Gly residues" evidence="13">
    <location>
        <begin position="821"/>
        <end position="835"/>
    </location>
</feature>
<dbReference type="NCBIfam" id="TIGR01783">
    <property type="entry name" value="TonB-siderophor"/>
    <property type="match status" value="1"/>
</dbReference>
<evidence type="ECO:0000256" key="7">
    <source>
        <dbReference type="ARBA" id="ARBA00022729"/>
    </source>
</evidence>
<feature type="domain" description="TonB-dependent receptor plug" evidence="15">
    <location>
        <begin position="1233"/>
        <end position="1333"/>
    </location>
</feature>
<name>A0A699GEW5_TANCI</name>
<feature type="compositionally biased region" description="Gly residues" evidence="13">
    <location>
        <begin position="581"/>
        <end position="593"/>
    </location>
</feature>
<reference evidence="16" key="1">
    <citation type="journal article" date="2019" name="Sci. Rep.">
        <title>Draft genome of Tanacetum cinerariifolium, the natural source of mosquito coil.</title>
        <authorList>
            <person name="Yamashiro T."/>
            <person name="Shiraishi A."/>
            <person name="Satake H."/>
            <person name="Nakayama K."/>
        </authorList>
    </citation>
    <scope>NUCLEOTIDE SEQUENCE</scope>
</reference>
<keyword evidence="4" id="KW-1134">Transmembrane beta strand</keyword>
<dbReference type="PROSITE" id="PS52016">
    <property type="entry name" value="TONB_DEPENDENT_REC_3"/>
    <property type="match status" value="1"/>
</dbReference>
<feature type="compositionally biased region" description="Basic residues" evidence="13">
    <location>
        <begin position="1034"/>
        <end position="1052"/>
    </location>
</feature>
<keyword evidence="3" id="KW-0813">Transport</keyword>
<keyword evidence="12" id="KW-0998">Cell outer membrane</keyword>
<dbReference type="Gene3D" id="2.40.170.20">
    <property type="entry name" value="TonB-dependent receptor, beta-barrel domain"/>
    <property type="match status" value="1"/>
</dbReference>
<feature type="compositionally biased region" description="Low complexity" evidence="13">
    <location>
        <begin position="229"/>
        <end position="242"/>
    </location>
</feature>
<dbReference type="PANTHER" id="PTHR32552">
    <property type="entry name" value="FERRICHROME IRON RECEPTOR-RELATED"/>
    <property type="match status" value="1"/>
</dbReference>
<feature type="compositionally biased region" description="Basic residues" evidence="13">
    <location>
        <begin position="931"/>
        <end position="943"/>
    </location>
</feature>
<evidence type="ECO:0000256" key="12">
    <source>
        <dbReference type="ARBA" id="ARBA00023237"/>
    </source>
</evidence>
<dbReference type="FunFam" id="2.170.130.10:FF:000001">
    <property type="entry name" value="Catecholate siderophore TonB-dependent receptor"/>
    <property type="match status" value="1"/>
</dbReference>
<evidence type="ECO:0000313" key="16">
    <source>
        <dbReference type="EMBL" id="GEU28322.1"/>
    </source>
</evidence>
<feature type="compositionally biased region" description="Low complexity" evidence="13">
    <location>
        <begin position="268"/>
        <end position="282"/>
    </location>
</feature>
<dbReference type="Pfam" id="PF07715">
    <property type="entry name" value="Plug"/>
    <property type="match status" value="1"/>
</dbReference>
<feature type="region of interest" description="Disordered" evidence="13">
    <location>
        <begin position="2765"/>
        <end position="2792"/>
    </location>
</feature>
<feature type="compositionally biased region" description="Basic residues" evidence="13">
    <location>
        <begin position="72"/>
        <end position="83"/>
    </location>
</feature>
<evidence type="ECO:0000256" key="11">
    <source>
        <dbReference type="ARBA" id="ARBA00023136"/>
    </source>
</evidence>
<dbReference type="NCBIfam" id="NF007349">
    <property type="entry name" value="PRK09840.1"/>
    <property type="match status" value="1"/>
</dbReference>
<dbReference type="InterPro" id="IPR037066">
    <property type="entry name" value="Plug_dom_sf"/>
</dbReference>
<comment type="caution">
    <text evidence="16">The sequence shown here is derived from an EMBL/GenBank/DDBJ whole genome shotgun (WGS) entry which is preliminary data.</text>
</comment>
<feature type="compositionally biased region" description="Low complexity" evidence="13">
    <location>
        <begin position="383"/>
        <end position="395"/>
    </location>
</feature>
<evidence type="ECO:0000256" key="5">
    <source>
        <dbReference type="ARBA" id="ARBA00022496"/>
    </source>
</evidence>
<feature type="compositionally biased region" description="Gly residues" evidence="13">
    <location>
        <begin position="1997"/>
        <end position="2007"/>
    </location>
</feature>
<evidence type="ECO:0000259" key="15">
    <source>
        <dbReference type="Pfam" id="PF07715"/>
    </source>
</evidence>
<feature type="compositionally biased region" description="Low complexity" evidence="13">
    <location>
        <begin position="2211"/>
        <end position="2226"/>
    </location>
</feature>
<dbReference type="SUPFAM" id="SSF56935">
    <property type="entry name" value="Porins"/>
    <property type="match status" value="1"/>
</dbReference>
<sequence>MHRKANAVLAPCITAICKSHAIESYAFSQGCTRYQHHLDPDDRAGDRGADATRQTGFHARPVRPANGAGDPHRRRAGRKTHRAAGHCRLLRAQPAGRRRRLRRTPARLLPGPRHAVAVRRPDGFRSRRQDHCRPARRAGPGWHGRVRPRLLQAGAVHPQADDHRTGDRQIPQGADRADDRARAQRAGRGGVRAGRRAAPVQEQFSRPPAQHQGGRQRLLFCPHARRQAAVRAAPGRQPPAAAARRRRQPRHHAGAAGSVCGIRRRADAPGAVGRTGVAAGGAADRRPRLAPAGATGAAAQRDCRPARQHGGIRPAAGARQRRSGPADGRLQQPDARTAGGRYPPAKRARICTKPDHRGGHGRPHRNHQPRRRALFRLPPRPAAGPANRGAGAGSPARPPRQPPRAFFCRASQRRTGAHGPRRRAARPAQRRHRVPGRDQPERGAHRPGHQGAGRDCRHHRAAPPAAGSGGARRGTAARARPRRGRQPRQERIRGQHEPRNPHPDERRAGHGLPAGQYPAHGPAAQVFEHGAGIGAVAAGHPQRRARLFENRGPPHGCLARRIQPRRHHEFAGHHHDHERGGQGNRAGHRGGPGRAQAPARRRPAAAANPGQPGRQCDQVHGPGRGGGVDRPGAPGRPPGAAALRGARHRHGHDRRPAGAVVQRVFAGRSKHHAALWRHRAGADHHPPPDRTDGRPDRRQQRAGGRIALLVQPAVRRAAGAGRAAAPSRHRRTAPAGGRRQRHQPRPDRANDPRLGLASRRSDVGHCRAGTLPRQPRCAAALRRGAGRLAHAGARRDFRRARGGRGAGQADHQLQPVRRAAGGAGDQGRHGAAGGSRGRHRRHAGRLPPAAGGRQRGQPGGGVRHAGTGRRQRGRGGQRPAGRGPPERAPGRIRPGADGHADAGDGRFYGHPHPAPGTQIDAADRGDDGRRARIRARAQRHAGRRDHAGDRAGRPSGASPATRRGAGAAPGRRRQAGGRHRPGPGRQRLQRGQADERDGQGRQGPRGDDQDGARRHRKRHGAGRRGRQSAAGRPAARRRPPVPQPARRRRRAGRTAPDPGHHRRRRRHQRPARRRDRRAVPGGAHGTGRHAGRGRRLARRPAGVAAQRRSGAPDVPHQSSPRHGSRYPKRLRPVTGPHLLLDAIHTHAQPAAPYPNERMAMIKSRKHAQSRFNQHMSAALAAMLLPVAAHAADAQAQSQAQAAPQTLSEVKVQGAAEETFKADKAVSAKYTEKLVDTAQTITVIKKELIEQQGAVSLTEALRNTPGVGAFYLGENGSTNTGDAIYMRGFDSSGSIYLDGVRDVGSITRDIFNVEQIDILKGPAGTDNGRSAPTGSINLVSKQPQLEDAYLGSVTVGSGSQKRGTADLNKVIDAGSGTAFRINLMDQDSENAARDVVKAKRWGVAPSVAFGLNTDTRFYLNYLHIKQDNIPDGGVLTIGLPGYTPPYLAPGTTPASIAAAAASRVRLAPLVTAAPVRSRNFYGSVLDHDDVTADQFTARVEHDTAGGIKLQNTTRYGKTKQDYLLTSFMATAGNLTDIGTDPNAWNMNRTNMTYKDQANKVLTNQTTATGEFTTGALKHTLVGGLEFINEKQTNYTVAGITGALTPTSVYHPNPDTPQNVTYGRTGAMAEGSTDTQAVYLFDTAKFGDWIINGGLRLDHYSTTYNSVAIQAPVTTGTQVIPVGTRIATNLKTSDTLVNGKLSALYKVTPESSVYALAATSKSPPGGTSFSLSAAASSAANINYDPQETTNYEVGGKWDLLQQKLSLSAALYRTNVKNEVEVDPTNSAVYYQNGKKRVQGIELGVTGELARGWLVSAGYTRMSTKIEAGRLVTANGENALAYTPKQSFTSWTSYTLPFGLTLGGGVRFNDKLLRGTDGAVGTPAYVDSYWVADAMAGYSISKNVDLRLNVYNITDKERTRLTAWGIVAAMPGPALTGGAFFIEGVCHDVAYPRRTEPRTGGRDAAPPRCVGLGGWPRHRGRPGRAGQAEPPAGRNVAAGAGTGPGGAGGAGRQPGILCSGAAAAHDSAVVQQLCGRRALWRACRWRHAPHSGHGRLGAHRCIEHAVSQRPRGIRWRRADRYRRLRRARGQAAGGRPDPVSVDQHPPRATGHARRPRVFVLLDPEHGARRYAAFDVVRARPEHPEPARALRRRPRTGGHYRPLSQPVAAMERSLNRAPGAVILLHASHPREATMSCTHTALAALAALAPLVSAASPTESTESTESTGSAPRVASGPMRHPSRLRALVLTVLAVLTTAGPGGHALAVEVIYQGPPGASGLTGTMPGAPGTAGSDAVAARFSIYSNDAVNLLRITGGVGGNGGDGANGAPGQAAGAAGAGGAGGAGDATLWVVAPASALGPTRLRVDTLGGAGGAAGQSGDDLLNSGDAPGGAGGNGYASGRLVASGSGAVQAHATATGGNGGGAWLGRAGNGGNANATLATTLAGTYNASVSSTATGGTGGTAFGNPFESPRWGTPGTGGNAVSTLALAATAPADGGWTALIDATSTAIAGEPSFGIPAPNGGAANASLGVSGYGATRGDAVARGGAGAEAGGAATANARVRSSYSALANATAYGGSAFYNAGAGSTASAAATSSYRASANAAALSGSGRFGLMSPASAEAAASVERQRGAPQPPDTLLASDARARAFASAQGSTVRASSSYRDVSRGATVTAVAASSAQAGEFQPEALSAANVGGDAYGMSIFSGDNPAQVVSYASALPVLGSIGALVVGSPTVSRAFAGGDVLGAGTVGAMFFPFTSTAAFQRQLHRARPARTDFQRQGDRPGRHQSRPARPAGDVYAHGRPLWFQLHPGQPVGRARVVHLADAGAGIGPADLARRPHAGRIFAPDAGPATPLLKTLATANARVT</sequence>
<feature type="compositionally biased region" description="Basic and acidic residues" evidence="13">
    <location>
        <begin position="680"/>
        <end position="699"/>
    </location>
</feature>
<feature type="compositionally biased region" description="Basic residues" evidence="13">
    <location>
        <begin position="243"/>
        <end position="253"/>
    </location>
</feature>
<evidence type="ECO:0000256" key="4">
    <source>
        <dbReference type="ARBA" id="ARBA00022452"/>
    </source>
</evidence>
<feature type="compositionally biased region" description="Low complexity" evidence="13">
    <location>
        <begin position="630"/>
        <end position="644"/>
    </location>
</feature>
<organism evidence="16">
    <name type="scientific">Tanacetum cinerariifolium</name>
    <name type="common">Dalmatian daisy</name>
    <name type="synonym">Chrysanthemum cinerariifolium</name>
    <dbReference type="NCBI Taxonomy" id="118510"/>
    <lineage>
        <taxon>Eukaryota</taxon>
        <taxon>Viridiplantae</taxon>
        <taxon>Streptophyta</taxon>
        <taxon>Embryophyta</taxon>
        <taxon>Tracheophyta</taxon>
        <taxon>Spermatophyta</taxon>
        <taxon>Magnoliopsida</taxon>
        <taxon>eudicotyledons</taxon>
        <taxon>Gunneridae</taxon>
        <taxon>Pentapetalae</taxon>
        <taxon>asterids</taxon>
        <taxon>campanulids</taxon>
        <taxon>Asterales</taxon>
        <taxon>Asteraceae</taxon>
        <taxon>Asteroideae</taxon>
        <taxon>Anthemideae</taxon>
        <taxon>Anthemidinae</taxon>
        <taxon>Tanacetum</taxon>
    </lineage>
</organism>
<feature type="compositionally biased region" description="Basic residues" evidence="13">
    <location>
        <begin position="670"/>
        <end position="679"/>
    </location>
</feature>
<keyword evidence="11" id="KW-0472">Membrane</keyword>
<dbReference type="GO" id="GO:0015344">
    <property type="term" value="F:siderophore uptake transmembrane transporter activity"/>
    <property type="evidence" value="ECO:0007669"/>
    <property type="project" value="TreeGrafter"/>
</dbReference>
<dbReference type="EMBL" id="BKCJ010000004">
    <property type="protein sequence ID" value="GEU28322.1"/>
    <property type="molecule type" value="Genomic_DNA"/>
</dbReference>
<evidence type="ECO:0000256" key="9">
    <source>
        <dbReference type="ARBA" id="ARBA00023065"/>
    </source>
</evidence>
<feature type="compositionally biased region" description="Basic and acidic residues" evidence="13">
    <location>
        <begin position="884"/>
        <end position="904"/>
    </location>
</feature>
<feature type="compositionally biased region" description="Low complexity" evidence="13">
    <location>
        <begin position="807"/>
        <end position="820"/>
    </location>
</feature>
<dbReference type="InterPro" id="IPR012910">
    <property type="entry name" value="Plug_dom"/>
</dbReference>
<keyword evidence="5" id="KW-0410">Iron transport</keyword>
<feature type="compositionally biased region" description="Low complexity" evidence="13">
    <location>
        <begin position="956"/>
        <end position="969"/>
    </location>
</feature>
<evidence type="ECO:0000256" key="10">
    <source>
        <dbReference type="ARBA" id="ARBA00023077"/>
    </source>
</evidence>
<dbReference type="InterPro" id="IPR039426">
    <property type="entry name" value="TonB-dep_rcpt-like"/>
</dbReference>
<accession>A0A699GEW5</accession>
<comment type="similarity">
    <text evidence="2">Belongs to the TonB-dependent receptor family.</text>
</comment>
<feature type="compositionally biased region" description="Basic and acidic residues" evidence="13">
    <location>
        <begin position="571"/>
        <end position="580"/>
    </location>
</feature>
<keyword evidence="7" id="KW-0732">Signal</keyword>
<feature type="compositionally biased region" description="Low complexity" evidence="13">
    <location>
        <begin position="289"/>
        <end position="300"/>
    </location>
</feature>
<feature type="compositionally biased region" description="Basic and acidic residues" evidence="13">
    <location>
        <begin position="2768"/>
        <end position="2780"/>
    </location>
</feature>
<feature type="compositionally biased region" description="Basic residues" evidence="13">
    <location>
        <begin position="1013"/>
        <end position="1026"/>
    </location>
</feature>
<dbReference type="CDD" id="cd01347">
    <property type="entry name" value="ligand_gated_channel"/>
    <property type="match status" value="1"/>
</dbReference>
<evidence type="ECO:0000256" key="8">
    <source>
        <dbReference type="ARBA" id="ARBA00023004"/>
    </source>
</evidence>
<feature type="compositionally biased region" description="Basic residues" evidence="13">
    <location>
        <begin position="727"/>
        <end position="743"/>
    </location>
</feature>
<feature type="compositionally biased region" description="Low complexity" evidence="13">
    <location>
        <begin position="594"/>
        <end position="615"/>
    </location>
</feature>
<proteinExistence type="inferred from homology"/>
<dbReference type="Gene3D" id="2.170.130.10">
    <property type="entry name" value="TonB-dependent receptor, plug domain"/>
    <property type="match status" value="1"/>
</dbReference>
<keyword evidence="6" id="KW-0812">Transmembrane</keyword>
<dbReference type="InterPro" id="IPR036942">
    <property type="entry name" value="Beta-barrel_TonB_sf"/>
</dbReference>
<feature type="region of interest" description="Disordered" evidence="13">
    <location>
        <begin position="670"/>
        <end position="769"/>
    </location>
</feature>
<feature type="compositionally biased region" description="Gly residues" evidence="13">
    <location>
        <begin position="853"/>
        <end position="863"/>
    </location>
</feature>
<evidence type="ECO:0000256" key="2">
    <source>
        <dbReference type="ARBA" id="ARBA00009810"/>
    </source>
</evidence>
<feature type="region of interest" description="Disordered" evidence="13">
    <location>
        <begin position="571"/>
        <end position="658"/>
    </location>
</feature>